<evidence type="ECO:0000313" key="3">
    <source>
        <dbReference type="EMBL" id="KAE9400329.1"/>
    </source>
</evidence>
<feature type="region of interest" description="Disordered" evidence="1">
    <location>
        <begin position="154"/>
        <end position="176"/>
    </location>
</feature>
<dbReference type="SUPFAM" id="SSF82708">
    <property type="entry name" value="R3H domain"/>
    <property type="match status" value="1"/>
</dbReference>
<sequence>MPMEKRSFVHNLANVYRLDSQMVDQDPHRSVQIIRRIDTRIPNPLLSAYIASKFGNLGKLGNLRGGPVGTGIASSNSGGSTNRSSHTEPWPGPAPATTPRGWTSVVASPRAVVTPPMRSTPSPTAASSRPSRTTVIPAPPKPALTQVELLPTSRASGAQGHTTTIEGSAATTIATGTEVAKEDIPDDWEDDV</sequence>
<feature type="region of interest" description="Disordered" evidence="1">
    <location>
        <begin position="69"/>
        <end position="139"/>
    </location>
</feature>
<feature type="compositionally biased region" description="Polar residues" evidence="1">
    <location>
        <begin position="154"/>
        <end position="175"/>
    </location>
</feature>
<dbReference type="Gene3D" id="3.30.1370.50">
    <property type="entry name" value="R3H-like domain"/>
    <property type="match status" value="1"/>
</dbReference>
<protein>
    <recommendedName>
        <fullName evidence="2">R3H domain-containing protein</fullName>
    </recommendedName>
</protein>
<evidence type="ECO:0000313" key="4">
    <source>
        <dbReference type="Proteomes" id="UP000799118"/>
    </source>
</evidence>
<keyword evidence="4" id="KW-1185">Reference proteome</keyword>
<dbReference type="InterPro" id="IPR001374">
    <property type="entry name" value="R3H_dom"/>
</dbReference>
<accession>A0A6A4HPD5</accession>
<dbReference type="Proteomes" id="UP000799118">
    <property type="component" value="Unassembled WGS sequence"/>
</dbReference>
<evidence type="ECO:0000259" key="2">
    <source>
        <dbReference type="Pfam" id="PF01424"/>
    </source>
</evidence>
<dbReference type="Pfam" id="PF01424">
    <property type="entry name" value="R3H"/>
    <property type="match status" value="1"/>
</dbReference>
<dbReference type="AlphaFoldDB" id="A0A6A4HPD5"/>
<feature type="compositionally biased region" description="Low complexity" evidence="1">
    <location>
        <begin position="114"/>
        <end position="134"/>
    </location>
</feature>
<feature type="compositionally biased region" description="Low complexity" evidence="1">
    <location>
        <begin position="74"/>
        <end position="84"/>
    </location>
</feature>
<evidence type="ECO:0000256" key="1">
    <source>
        <dbReference type="SAM" id="MobiDB-lite"/>
    </source>
</evidence>
<gene>
    <name evidence="3" type="ORF">BT96DRAFT_648208</name>
</gene>
<reference evidence="3" key="1">
    <citation type="journal article" date="2019" name="Environ. Microbiol.">
        <title>Fungal ecological strategies reflected in gene transcription - a case study of two litter decomposers.</title>
        <authorList>
            <person name="Barbi F."/>
            <person name="Kohler A."/>
            <person name="Barry K."/>
            <person name="Baskaran P."/>
            <person name="Daum C."/>
            <person name="Fauchery L."/>
            <person name="Ihrmark K."/>
            <person name="Kuo A."/>
            <person name="LaButti K."/>
            <person name="Lipzen A."/>
            <person name="Morin E."/>
            <person name="Grigoriev I.V."/>
            <person name="Henrissat B."/>
            <person name="Lindahl B."/>
            <person name="Martin F."/>
        </authorList>
    </citation>
    <scope>NUCLEOTIDE SEQUENCE</scope>
    <source>
        <strain evidence="3">JB14</strain>
    </source>
</reference>
<dbReference type="GO" id="GO:0003676">
    <property type="term" value="F:nucleic acid binding"/>
    <property type="evidence" value="ECO:0007669"/>
    <property type="project" value="InterPro"/>
</dbReference>
<proteinExistence type="predicted"/>
<organism evidence="3 4">
    <name type="scientific">Gymnopus androsaceus JB14</name>
    <dbReference type="NCBI Taxonomy" id="1447944"/>
    <lineage>
        <taxon>Eukaryota</taxon>
        <taxon>Fungi</taxon>
        <taxon>Dikarya</taxon>
        <taxon>Basidiomycota</taxon>
        <taxon>Agaricomycotina</taxon>
        <taxon>Agaricomycetes</taxon>
        <taxon>Agaricomycetidae</taxon>
        <taxon>Agaricales</taxon>
        <taxon>Marasmiineae</taxon>
        <taxon>Omphalotaceae</taxon>
        <taxon>Gymnopus</taxon>
    </lineage>
</organism>
<dbReference type="InterPro" id="IPR036867">
    <property type="entry name" value="R3H_dom_sf"/>
</dbReference>
<feature type="domain" description="R3H" evidence="2">
    <location>
        <begin position="1"/>
        <end position="34"/>
    </location>
</feature>
<dbReference type="EMBL" id="ML769457">
    <property type="protein sequence ID" value="KAE9400329.1"/>
    <property type="molecule type" value="Genomic_DNA"/>
</dbReference>
<name>A0A6A4HPD5_9AGAR</name>
<dbReference type="OrthoDB" id="6512771at2759"/>